<keyword evidence="3" id="KW-1185">Reference proteome</keyword>
<evidence type="ECO:0000256" key="1">
    <source>
        <dbReference type="SAM" id="MobiDB-lite"/>
    </source>
</evidence>
<sequence length="83" mass="9257">MPSKFGWHSATLGDTRMDQRINREGSLASSERGNVTTSRRAVSFGDMNSGFQGAKTPVVQKKRRMPKWHRVTCSDGIFLSELA</sequence>
<accession>R9P960</accession>
<reference evidence="3" key="1">
    <citation type="journal article" date="2013" name="Genome Announc.">
        <title>Draft genome sequence of the basidiomycetous yeast-like fungus Pseudozyma hubeiensis SY62, which produces an abundant amount of the biosurfactant mannosylerythritol lipids.</title>
        <authorList>
            <person name="Konishi M."/>
            <person name="Hatada Y."/>
            <person name="Horiuchi J."/>
        </authorList>
    </citation>
    <scope>NUCLEOTIDE SEQUENCE [LARGE SCALE GENOMIC DNA]</scope>
    <source>
        <strain evidence="3">SY62</strain>
    </source>
</reference>
<feature type="compositionally biased region" description="Polar residues" evidence="1">
    <location>
        <begin position="27"/>
        <end position="37"/>
    </location>
</feature>
<dbReference type="GeneID" id="24110653"/>
<feature type="region of interest" description="Disordered" evidence="1">
    <location>
        <begin position="1"/>
        <end position="37"/>
    </location>
</feature>
<dbReference type="HOGENOM" id="CLU_2543553_0_0_1"/>
<dbReference type="RefSeq" id="XP_012191374.1">
    <property type="nucleotide sequence ID" value="XM_012335984.1"/>
</dbReference>
<evidence type="ECO:0000313" key="2">
    <source>
        <dbReference type="EMBL" id="GAC97787.1"/>
    </source>
</evidence>
<gene>
    <name evidence="2" type="ORF">PHSY_005374</name>
</gene>
<dbReference type="Proteomes" id="UP000014071">
    <property type="component" value="Unassembled WGS sequence"/>
</dbReference>
<dbReference type="EMBL" id="DF238811">
    <property type="protein sequence ID" value="GAC97787.1"/>
    <property type="molecule type" value="Genomic_DNA"/>
</dbReference>
<dbReference type="AlphaFoldDB" id="R9P960"/>
<protein>
    <submittedName>
        <fullName evidence="2">Predicted hydroxylase</fullName>
    </submittedName>
</protein>
<evidence type="ECO:0000313" key="3">
    <source>
        <dbReference type="Proteomes" id="UP000014071"/>
    </source>
</evidence>
<organism evidence="2 3">
    <name type="scientific">Pseudozyma hubeiensis (strain SY62)</name>
    <name type="common">Yeast</name>
    <dbReference type="NCBI Taxonomy" id="1305764"/>
    <lineage>
        <taxon>Eukaryota</taxon>
        <taxon>Fungi</taxon>
        <taxon>Dikarya</taxon>
        <taxon>Basidiomycota</taxon>
        <taxon>Ustilaginomycotina</taxon>
        <taxon>Ustilaginomycetes</taxon>
        <taxon>Ustilaginales</taxon>
        <taxon>Ustilaginaceae</taxon>
        <taxon>Pseudozyma</taxon>
    </lineage>
</organism>
<name>R9P960_PSEHS</name>
<proteinExistence type="predicted"/>